<dbReference type="SMART" id="SM00939">
    <property type="entry name" value="PepX_C"/>
    <property type="match status" value="1"/>
</dbReference>
<evidence type="ECO:0000313" key="3">
    <source>
        <dbReference type="EMBL" id="KAF2768966.1"/>
    </source>
</evidence>
<dbReference type="NCBIfam" id="TIGR00976">
    <property type="entry name" value="CocE_NonD"/>
    <property type="match status" value="1"/>
</dbReference>
<dbReference type="Gene3D" id="1.10.3020.20">
    <property type="match status" value="1"/>
</dbReference>
<dbReference type="InterPro" id="IPR050585">
    <property type="entry name" value="Xaa-Pro_dipeptidyl-ppase/CocE"/>
</dbReference>
<proteinExistence type="predicted"/>
<dbReference type="PANTHER" id="PTHR43056">
    <property type="entry name" value="PEPTIDASE S9 PROLYL OLIGOPEPTIDASE"/>
    <property type="match status" value="1"/>
</dbReference>
<dbReference type="AlphaFoldDB" id="A0A6G1L7Z8"/>
<dbReference type="InterPro" id="IPR005674">
    <property type="entry name" value="CocE/Ser_esterase"/>
</dbReference>
<dbReference type="Proteomes" id="UP000799436">
    <property type="component" value="Unassembled WGS sequence"/>
</dbReference>
<dbReference type="GO" id="GO:0008239">
    <property type="term" value="F:dipeptidyl-peptidase activity"/>
    <property type="evidence" value="ECO:0007669"/>
    <property type="project" value="InterPro"/>
</dbReference>
<sequence length="605" mass="67682">MSLDPNVKETSTAKIPQLFPDAVYVDLQSATEHPHFNYNGFEHGKTVLRKGHVRSPGHRPFPTDVIFERDQGIRVRDGVTLYADVFRSTDSDATPVPVVIPWSPYGKTGTGPMNLDTMAPLRAGVPKSRTSGYEKWEAPDPAEWCARGYAILNIDARGAGMSEGNIAMWGLQEAEDIYDVIDHVSKQPWCNRSVAMAGNSWLAVSQVNFAARLSHPALKAIAPWEALTDLYRHFIARGGRKHIPKFHELIKGGLAGPGKFEFAPDMLAQRPMYDEYWETKRIPVKNIDGIPMYLLASCSSMLHIQGSFSTWRDAKTPTKWLRVHPYQEWHDLYREEVNDDLQRFFDRYCKGVQNGWERDTPPVRLSLIGFEADGGVAKTVLERPEQDYPLAREKRMQLYLDAKSGTLAQDPSSAEATTSYEAHSLTSSSDFTFHFNDYTELAGWSKVKLFMSCADTDDMDICVQIRKIDATGRPLQHMNYPVPVPINRVEDFNIAKTLGPQGFLRASHAVSLDDSKSNGNDLFYSHQVQKPIQPGTVVELEIPIWPIGMVFAKGEGVMLRVSGHDMCLPETGLCVLTEPEDENVGRHVVHTGGKYGSCLTVPVVS</sequence>
<dbReference type="OrthoDB" id="2578740at2759"/>
<name>A0A6G1L7Z8_9PEZI</name>
<dbReference type="SUPFAM" id="SSF49785">
    <property type="entry name" value="Galactose-binding domain-like"/>
    <property type="match status" value="1"/>
</dbReference>
<dbReference type="InterPro" id="IPR029058">
    <property type="entry name" value="AB_hydrolase_fold"/>
</dbReference>
<evidence type="ECO:0000259" key="2">
    <source>
        <dbReference type="SMART" id="SM00939"/>
    </source>
</evidence>
<dbReference type="InterPro" id="IPR008979">
    <property type="entry name" value="Galactose-bd-like_sf"/>
</dbReference>
<dbReference type="Gene3D" id="3.40.50.1820">
    <property type="entry name" value="alpha/beta hydrolase"/>
    <property type="match status" value="1"/>
</dbReference>
<dbReference type="Pfam" id="PF08530">
    <property type="entry name" value="PepX_C"/>
    <property type="match status" value="1"/>
</dbReference>
<evidence type="ECO:0000256" key="1">
    <source>
        <dbReference type="ARBA" id="ARBA00022801"/>
    </source>
</evidence>
<keyword evidence="4" id="KW-1185">Reference proteome</keyword>
<keyword evidence="1 3" id="KW-0378">Hydrolase</keyword>
<feature type="domain" description="Xaa-Pro dipeptidyl-peptidase C-terminal" evidence="2">
    <location>
        <begin position="342"/>
        <end position="600"/>
    </location>
</feature>
<dbReference type="InterPro" id="IPR000383">
    <property type="entry name" value="Xaa-Pro-like_dom"/>
</dbReference>
<dbReference type="InterPro" id="IPR013736">
    <property type="entry name" value="Xaa-Pro_dipept_C"/>
</dbReference>
<organism evidence="3 4">
    <name type="scientific">Teratosphaeria nubilosa</name>
    <dbReference type="NCBI Taxonomy" id="161662"/>
    <lineage>
        <taxon>Eukaryota</taxon>
        <taxon>Fungi</taxon>
        <taxon>Dikarya</taxon>
        <taxon>Ascomycota</taxon>
        <taxon>Pezizomycotina</taxon>
        <taxon>Dothideomycetes</taxon>
        <taxon>Dothideomycetidae</taxon>
        <taxon>Mycosphaerellales</taxon>
        <taxon>Teratosphaeriaceae</taxon>
        <taxon>Teratosphaeria</taxon>
    </lineage>
</organism>
<dbReference type="Pfam" id="PF02129">
    <property type="entry name" value="Peptidase_S15"/>
    <property type="match status" value="1"/>
</dbReference>
<dbReference type="Gene3D" id="2.60.120.260">
    <property type="entry name" value="Galactose-binding domain-like"/>
    <property type="match status" value="1"/>
</dbReference>
<dbReference type="PANTHER" id="PTHR43056:SF10">
    <property type="entry name" value="COCE_NOND FAMILY, PUTATIVE (AFU_ORTHOLOGUE AFUA_7G00600)-RELATED"/>
    <property type="match status" value="1"/>
</dbReference>
<dbReference type="EMBL" id="ML995838">
    <property type="protein sequence ID" value="KAF2768966.1"/>
    <property type="molecule type" value="Genomic_DNA"/>
</dbReference>
<accession>A0A6G1L7Z8</accession>
<reference evidence="3" key="1">
    <citation type="journal article" date="2020" name="Stud. Mycol.">
        <title>101 Dothideomycetes genomes: a test case for predicting lifestyles and emergence of pathogens.</title>
        <authorList>
            <person name="Haridas S."/>
            <person name="Albert R."/>
            <person name="Binder M."/>
            <person name="Bloem J."/>
            <person name="Labutti K."/>
            <person name="Salamov A."/>
            <person name="Andreopoulos B."/>
            <person name="Baker S."/>
            <person name="Barry K."/>
            <person name="Bills G."/>
            <person name="Bluhm B."/>
            <person name="Cannon C."/>
            <person name="Castanera R."/>
            <person name="Culley D."/>
            <person name="Daum C."/>
            <person name="Ezra D."/>
            <person name="Gonzalez J."/>
            <person name="Henrissat B."/>
            <person name="Kuo A."/>
            <person name="Liang C."/>
            <person name="Lipzen A."/>
            <person name="Lutzoni F."/>
            <person name="Magnuson J."/>
            <person name="Mondo S."/>
            <person name="Nolan M."/>
            <person name="Ohm R."/>
            <person name="Pangilinan J."/>
            <person name="Park H.-J."/>
            <person name="Ramirez L."/>
            <person name="Alfaro M."/>
            <person name="Sun H."/>
            <person name="Tritt A."/>
            <person name="Yoshinaga Y."/>
            <person name="Zwiers L.-H."/>
            <person name="Turgeon B."/>
            <person name="Goodwin S."/>
            <person name="Spatafora J."/>
            <person name="Crous P."/>
            <person name="Grigoriev I."/>
        </authorList>
    </citation>
    <scope>NUCLEOTIDE SEQUENCE</scope>
    <source>
        <strain evidence="3">CBS 116005</strain>
    </source>
</reference>
<gene>
    <name evidence="3" type="ORF">EJ03DRAFT_374810</name>
</gene>
<dbReference type="SUPFAM" id="SSF53474">
    <property type="entry name" value="alpha/beta-Hydrolases"/>
    <property type="match status" value="1"/>
</dbReference>
<protein>
    <submittedName>
        <fullName evidence="3">Alpha/beta-hydrolase</fullName>
    </submittedName>
</protein>
<evidence type="ECO:0000313" key="4">
    <source>
        <dbReference type="Proteomes" id="UP000799436"/>
    </source>
</evidence>